<keyword evidence="2" id="KW-0732">Signal</keyword>
<reference evidence="3 4" key="1">
    <citation type="submission" date="2019-07" db="EMBL/GenBank/DDBJ databases">
        <title>Genomics analysis of Aphanomyces spp. identifies a new class of oomycete effector associated with host adaptation.</title>
        <authorList>
            <person name="Gaulin E."/>
        </authorList>
    </citation>
    <scope>NUCLEOTIDE SEQUENCE [LARGE SCALE GENOMIC DNA]</scope>
    <source>
        <strain evidence="3 4">ATCC 201684</strain>
    </source>
</reference>
<name>A0A6G0WCS5_9STRA</name>
<dbReference type="EMBL" id="VJMJ01000282">
    <property type="protein sequence ID" value="KAF0724100.1"/>
    <property type="molecule type" value="Genomic_DNA"/>
</dbReference>
<evidence type="ECO:0000313" key="4">
    <source>
        <dbReference type="Proteomes" id="UP000481153"/>
    </source>
</evidence>
<evidence type="ECO:0000313" key="3">
    <source>
        <dbReference type="EMBL" id="KAF0724100.1"/>
    </source>
</evidence>
<protein>
    <recommendedName>
        <fullName evidence="5">RxLR effector protein</fullName>
    </recommendedName>
</protein>
<dbReference type="AlphaFoldDB" id="A0A6G0WCS5"/>
<feature type="compositionally biased region" description="Low complexity" evidence="1">
    <location>
        <begin position="109"/>
        <end position="118"/>
    </location>
</feature>
<evidence type="ECO:0000256" key="1">
    <source>
        <dbReference type="SAM" id="MobiDB-lite"/>
    </source>
</evidence>
<dbReference type="VEuPathDB" id="FungiDB:AeMF1_017156"/>
<gene>
    <name evidence="3" type="ORF">Ae201684_017151</name>
</gene>
<dbReference type="Proteomes" id="UP000481153">
    <property type="component" value="Unassembled WGS sequence"/>
</dbReference>
<comment type="caution">
    <text evidence="3">The sequence shown here is derived from an EMBL/GenBank/DDBJ whole genome shotgun (WGS) entry which is preliminary data.</text>
</comment>
<evidence type="ECO:0008006" key="5">
    <source>
        <dbReference type="Google" id="ProtNLM"/>
    </source>
</evidence>
<keyword evidence="4" id="KW-1185">Reference proteome</keyword>
<feature type="chain" id="PRO_5026176337" description="RxLR effector protein" evidence="2">
    <location>
        <begin position="18"/>
        <end position="128"/>
    </location>
</feature>
<sequence length="128" mass="13533">MMRNVLSLCIAAAAVLAFRQEQADQLVAVDSESARRLIAENDYPFRYGKSVETQEADEIDEAVRLLTGAGARDNARFTRNPKHGRMGKGTGRLIAENNGGGRGAGGSASGSARSSSDPRSGHGRIGML</sequence>
<organism evidence="3 4">
    <name type="scientific">Aphanomyces euteiches</name>
    <dbReference type="NCBI Taxonomy" id="100861"/>
    <lineage>
        <taxon>Eukaryota</taxon>
        <taxon>Sar</taxon>
        <taxon>Stramenopiles</taxon>
        <taxon>Oomycota</taxon>
        <taxon>Saprolegniomycetes</taxon>
        <taxon>Saprolegniales</taxon>
        <taxon>Verrucalvaceae</taxon>
        <taxon>Aphanomyces</taxon>
    </lineage>
</organism>
<accession>A0A6G0WCS5</accession>
<evidence type="ECO:0000256" key="2">
    <source>
        <dbReference type="SAM" id="SignalP"/>
    </source>
</evidence>
<feature type="compositionally biased region" description="Gly residues" evidence="1">
    <location>
        <begin position="98"/>
        <end position="108"/>
    </location>
</feature>
<feature type="signal peptide" evidence="2">
    <location>
        <begin position="1"/>
        <end position="17"/>
    </location>
</feature>
<proteinExistence type="predicted"/>
<feature type="region of interest" description="Disordered" evidence="1">
    <location>
        <begin position="71"/>
        <end position="128"/>
    </location>
</feature>